<evidence type="ECO:0000313" key="3">
    <source>
        <dbReference type="Proteomes" id="UP000236286"/>
    </source>
</evidence>
<dbReference type="EMBL" id="PDZR01000003">
    <property type="protein sequence ID" value="PNG26987.1"/>
    <property type="molecule type" value="Genomic_DNA"/>
</dbReference>
<evidence type="ECO:0000256" key="1">
    <source>
        <dbReference type="SAM" id="MobiDB-lite"/>
    </source>
</evidence>
<organism evidence="2 3">
    <name type="scientific">Methylocella silvestris</name>
    <dbReference type="NCBI Taxonomy" id="199596"/>
    <lineage>
        <taxon>Bacteria</taxon>
        <taxon>Pseudomonadati</taxon>
        <taxon>Pseudomonadota</taxon>
        <taxon>Alphaproteobacteria</taxon>
        <taxon>Hyphomicrobiales</taxon>
        <taxon>Beijerinckiaceae</taxon>
        <taxon>Methylocella</taxon>
    </lineage>
</organism>
<comment type="caution">
    <text evidence="2">The sequence shown here is derived from an EMBL/GenBank/DDBJ whole genome shotgun (WGS) entry which is preliminary data.</text>
</comment>
<dbReference type="Proteomes" id="UP000236286">
    <property type="component" value="Unassembled WGS sequence"/>
</dbReference>
<reference evidence="2 3" key="1">
    <citation type="submission" date="2017-10" db="EMBL/GenBank/DDBJ databases">
        <title>Genome announcement of Methylocella silvestris TVC from permafrost.</title>
        <authorList>
            <person name="Wang J."/>
            <person name="Geng K."/>
            <person name="Ul-Haque F."/>
            <person name="Crombie A.T."/>
            <person name="Street L.E."/>
            <person name="Wookey P.A."/>
            <person name="Murrell J.C."/>
            <person name="Pratscher J."/>
        </authorList>
    </citation>
    <scope>NUCLEOTIDE SEQUENCE [LARGE SCALE GENOMIC DNA]</scope>
    <source>
        <strain evidence="2 3">TVC</strain>
    </source>
</reference>
<sequence>MNEDTLASYPYVRVRLACHKCSREGSYRLARLADKYGANCRMDDLLRQLVGDCKLINPRRPFAHRCGAFFVDLDWPPPPPDLPTEGQRRRLRVVDGGKKVA</sequence>
<feature type="compositionally biased region" description="Basic and acidic residues" evidence="1">
    <location>
        <begin position="86"/>
        <end position="101"/>
    </location>
</feature>
<gene>
    <name evidence="2" type="ORF">CR492_04605</name>
</gene>
<dbReference type="AlphaFoldDB" id="A0A2J7TJT0"/>
<accession>A0A2J7TJT0</accession>
<name>A0A2J7TJT0_METSI</name>
<evidence type="ECO:0000313" key="2">
    <source>
        <dbReference type="EMBL" id="PNG26987.1"/>
    </source>
</evidence>
<dbReference type="RefSeq" id="WP_102842577.1">
    <property type="nucleotide sequence ID" value="NZ_PDZR01000003.1"/>
</dbReference>
<feature type="region of interest" description="Disordered" evidence="1">
    <location>
        <begin position="77"/>
        <end position="101"/>
    </location>
</feature>
<protein>
    <submittedName>
        <fullName evidence="2">Uncharacterized protein</fullName>
    </submittedName>
</protein>
<proteinExistence type="predicted"/>
<dbReference type="OrthoDB" id="7993291at2"/>